<dbReference type="EMBL" id="JAWJZI010000001">
    <property type="protein sequence ID" value="MDV5167821.1"/>
    <property type="molecule type" value="Genomic_DNA"/>
</dbReference>
<evidence type="ECO:0008006" key="3">
    <source>
        <dbReference type="Google" id="ProtNLM"/>
    </source>
</evidence>
<dbReference type="PROSITE" id="PS51257">
    <property type="entry name" value="PROKAR_LIPOPROTEIN"/>
    <property type="match status" value="1"/>
</dbReference>
<protein>
    <recommendedName>
        <fullName evidence="3">Lipoprotein</fullName>
    </recommendedName>
</protein>
<name>A0ABU3ZCI1_9GAMM</name>
<keyword evidence="2" id="KW-1185">Reference proteome</keyword>
<evidence type="ECO:0000313" key="2">
    <source>
        <dbReference type="Proteomes" id="UP001186452"/>
    </source>
</evidence>
<comment type="caution">
    <text evidence="1">The sequence shown here is derived from an EMBL/GenBank/DDBJ whole genome shotgun (WGS) entry which is preliminary data.</text>
</comment>
<proteinExistence type="predicted"/>
<dbReference type="Proteomes" id="UP001186452">
    <property type="component" value="Unassembled WGS sequence"/>
</dbReference>
<reference evidence="1 2" key="1">
    <citation type="submission" date="2023-10" db="EMBL/GenBank/DDBJ databases">
        <title>Marine bacteria isolated from horseshoe crab.</title>
        <authorList>
            <person name="Cheng T.H."/>
        </authorList>
    </citation>
    <scope>NUCLEOTIDE SEQUENCE [LARGE SCALE GENOMIC DNA]</scope>
    <source>
        <strain evidence="1 2">HSC6</strain>
    </source>
</reference>
<gene>
    <name evidence="1" type="ORF">R2X38_02260</name>
</gene>
<dbReference type="RefSeq" id="WP_317520404.1">
    <property type="nucleotide sequence ID" value="NZ_JAWJZI010000001.1"/>
</dbReference>
<accession>A0ABU3ZCI1</accession>
<evidence type="ECO:0000313" key="1">
    <source>
        <dbReference type="EMBL" id="MDV5167821.1"/>
    </source>
</evidence>
<sequence length="305" mass="33656">MKKTIISLSIISLLTGCGGGGGSSTPDDKKPAPTPKIDFPLKGATFDAAKLNSTTISIKEYNSSFMEDDALAETNYEKSTYQPIEDSDIAKYDILNVLANEEGLEGFYVVNTTEFEDAGLTQPKDQDSSFAGKMANKHFVTYIDEDASKDQQPWGLPDFFANGDFALAQLGKYQATFVSELSGLSKDAIHYILEDNGIAEGNENITRCDDFSISRTFDFTRASKEVITVKSKKIETIKFYIRDRITGMCTEENGQTNYLSEIKNGDPVGLEVWVNPALGIVKGIEKNDSKKEAYLIELVDFSLKQ</sequence>
<organism evidence="1 2">
    <name type="scientific">Photobacterium rosenbergii</name>
    <dbReference type="NCBI Taxonomy" id="294936"/>
    <lineage>
        <taxon>Bacteria</taxon>
        <taxon>Pseudomonadati</taxon>
        <taxon>Pseudomonadota</taxon>
        <taxon>Gammaproteobacteria</taxon>
        <taxon>Vibrionales</taxon>
        <taxon>Vibrionaceae</taxon>
        <taxon>Photobacterium</taxon>
    </lineage>
</organism>